<keyword evidence="3" id="KW-1185">Reference proteome</keyword>
<dbReference type="Proteomes" id="UP001500016">
    <property type="component" value="Unassembled WGS sequence"/>
</dbReference>
<comment type="caution">
    <text evidence="2">The sequence shown here is derived from an EMBL/GenBank/DDBJ whole genome shotgun (WGS) entry which is preliminary data.</text>
</comment>
<sequence>MALGGAAQPVQDLVHDLPAPGTGPDEARRQTLRVPPQGDGIGYVLRVGHVSLPSTPEITEETSCHAVLFAASSRRPAAVSE</sequence>
<proteinExistence type="predicted"/>
<name>A0ABN2WIK0_9ACTN</name>
<accession>A0ABN2WIK0</accession>
<evidence type="ECO:0000313" key="2">
    <source>
        <dbReference type="EMBL" id="GAA2092518.1"/>
    </source>
</evidence>
<protein>
    <submittedName>
        <fullName evidence="2">Uncharacterized protein</fullName>
    </submittedName>
</protein>
<reference evidence="2 3" key="1">
    <citation type="journal article" date="2019" name="Int. J. Syst. Evol. Microbiol.">
        <title>The Global Catalogue of Microorganisms (GCM) 10K type strain sequencing project: providing services to taxonomists for standard genome sequencing and annotation.</title>
        <authorList>
            <consortium name="The Broad Institute Genomics Platform"/>
            <consortium name="The Broad Institute Genome Sequencing Center for Infectious Disease"/>
            <person name="Wu L."/>
            <person name="Ma J."/>
        </authorList>
    </citation>
    <scope>NUCLEOTIDE SEQUENCE [LARGE SCALE GENOMIC DNA]</scope>
    <source>
        <strain evidence="2 3">JCM 15478</strain>
    </source>
</reference>
<organism evidence="2 3">
    <name type="scientific">Streptomyces albiaxialis</name>
    <dbReference type="NCBI Taxonomy" id="329523"/>
    <lineage>
        <taxon>Bacteria</taxon>
        <taxon>Bacillati</taxon>
        <taxon>Actinomycetota</taxon>
        <taxon>Actinomycetes</taxon>
        <taxon>Kitasatosporales</taxon>
        <taxon>Streptomycetaceae</taxon>
        <taxon>Streptomyces</taxon>
    </lineage>
</organism>
<evidence type="ECO:0000256" key="1">
    <source>
        <dbReference type="SAM" id="MobiDB-lite"/>
    </source>
</evidence>
<gene>
    <name evidence="2" type="ORF">GCM10009801_59070</name>
</gene>
<dbReference type="EMBL" id="BAAAPE010000015">
    <property type="protein sequence ID" value="GAA2092518.1"/>
    <property type="molecule type" value="Genomic_DNA"/>
</dbReference>
<evidence type="ECO:0000313" key="3">
    <source>
        <dbReference type="Proteomes" id="UP001500016"/>
    </source>
</evidence>
<feature type="region of interest" description="Disordered" evidence="1">
    <location>
        <begin position="1"/>
        <end position="38"/>
    </location>
</feature>